<evidence type="ECO:0000313" key="1">
    <source>
        <dbReference type="EMBL" id="RRE43871.1"/>
    </source>
</evidence>
<organism evidence="1 2">
    <name type="scientific">Klebsiella pneumoniae</name>
    <dbReference type="NCBI Taxonomy" id="573"/>
    <lineage>
        <taxon>Bacteria</taxon>
        <taxon>Pseudomonadati</taxon>
        <taxon>Pseudomonadota</taxon>
        <taxon>Gammaproteobacteria</taxon>
        <taxon>Enterobacterales</taxon>
        <taxon>Enterobacteriaceae</taxon>
        <taxon>Klebsiella/Raoultella group</taxon>
        <taxon>Klebsiella</taxon>
        <taxon>Klebsiella pneumoniae complex</taxon>
    </lineage>
</organism>
<dbReference type="EMBL" id="RCZY01000002">
    <property type="protein sequence ID" value="RRE43871.1"/>
    <property type="molecule type" value="Genomic_DNA"/>
</dbReference>
<dbReference type="RefSeq" id="WP_074189136.1">
    <property type="nucleotide sequence ID" value="NZ_CBCYKN010000003.1"/>
</dbReference>
<name>A0A3P2EMS3_KLEPN</name>
<proteinExistence type="predicted"/>
<reference evidence="1 2" key="1">
    <citation type="journal article" date="2019" name="Antimicrob. Agents Chemother.">
        <title>Applying Rapid Whole Genome Sequencing to Predict Phenotypic Antimicrobial Susceptibility Testing Results Among Carbapenem-Resistant Klebsiella pneumoniae Clinical Isolates.</title>
        <authorList>
            <person name="Tamma P.D."/>
            <person name="Fan Y."/>
            <person name="Bergman Y."/>
            <person name="Pertea G."/>
            <person name="Kazmi A."/>
            <person name="Lewis S."/>
            <person name="Carroll K.C."/>
            <person name="Schatz M.C."/>
            <person name="Timp W."/>
            <person name="Simner P.J."/>
        </authorList>
    </citation>
    <scope>NUCLEOTIDE SEQUENCE [LARGE SCALE GENOMIC DNA]</scope>
    <source>
        <strain evidence="1 2">KLPN_33</strain>
    </source>
</reference>
<dbReference type="Proteomes" id="UP000272440">
    <property type="component" value="Unassembled WGS sequence"/>
</dbReference>
<evidence type="ECO:0000313" key="2">
    <source>
        <dbReference type="Proteomes" id="UP000272440"/>
    </source>
</evidence>
<comment type="caution">
    <text evidence="1">The sequence shown here is derived from an EMBL/GenBank/DDBJ whole genome shotgun (WGS) entry which is preliminary data.</text>
</comment>
<gene>
    <name evidence="1" type="ORF">EAO28_19825</name>
</gene>
<accession>A0A3P2EMS3</accession>
<sequence length="93" mass="10568">MNKLYLLNESTNHQIECNTICQRLYYHLASLQRESGAIKATVKHIADGVGISESGARYWMLLMRDAAVITMERHGKYFDITVNEAVSFITTTN</sequence>
<dbReference type="AlphaFoldDB" id="A0A3P2EMS3"/>
<protein>
    <submittedName>
        <fullName evidence="1">Uncharacterized protein</fullName>
    </submittedName>
</protein>